<gene>
    <name evidence="1" type="ORF">D3H65_21135</name>
</gene>
<proteinExistence type="predicted"/>
<evidence type="ECO:0000313" key="1">
    <source>
        <dbReference type="EMBL" id="AXY76344.1"/>
    </source>
</evidence>
<protein>
    <submittedName>
        <fullName evidence="1">Uncharacterized protein</fullName>
    </submittedName>
</protein>
<dbReference type="EMBL" id="CP032157">
    <property type="protein sequence ID" value="AXY76344.1"/>
    <property type="molecule type" value="Genomic_DNA"/>
</dbReference>
<accession>A0A3B7MPB8</accession>
<sequence length="139" mass="15457">MDYMHLANLDFQDGDYPMAKLYKGGWHVKIEKGMLHLSVQLGTEAVRQHSGLATGYFAEIILLWGDPGDAQSLRVDNTVSETFSFGAQGPKVHTIVLSIQLPVRQCWMAMLKLSCTGRYVEEVAKYHAMNVVRVGKGVS</sequence>
<keyword evidence="2" id="KW-1185">Reference proteome</keyword>
<dbReference type="AlphaFoldDB" id="A0A3B7MPB8"/>
<name>A0A3B7MPB8_9BACT</name>
<organism evidence="1 2">
    <name type="scientific">Paraflavitalea soli</name>
    <dbReference type="NCBI Taxonomy" id="2315862"/>
    <lineage>
        <taxon>Bacteria</taxon>
        <taxon>Pseudomonadati</taxon>
        <taxon>Bacteroidota</taxon>
        <taxon>Chitinophagia</taxon>
        <taxon>Chitinophagales</taxon>
        <taxon>Chitinophagaceae</taxon>
        <taxon>Paraflavitalea</taxon>
    </lineage>
</organism>
<dbReference type="Proteomes" id="UP000263900">
    <property type="component" value="Chromosome"/>
</dbReference>
<reference evidence="1 2" key="1">
    <citation type="submission" date="2018-09" db="EMBL/GenBank/DDBJ databases">
        <title>Genome sequencing of strain 6GH32-13.</title>
        <authorList>
            <person name="Weon H.-Y."/>
            <person name="Heo J."/>
            <person name="Kwon S.-W."/>
        </authorList>
    </citation>
    <scope>NUCLEOTIDE SEQUENCE [LARGE SCALE GENOMIC DNA]</scope>
    <source>
        <strain evidence="1 2">5GH32-13</strain>
    </source>
</reference>
<dbReference type="KEGG" id="pseg:D3H65_21135"/>
<evidence type="ECO:0000313" key="2">
    <source>
        <dbReference type="Proteomes" id="UP000263900"/>
    </source>
</evidence>